<dbReference type="InterPro" id="IPR029058">
    <property type="entry name" value="AB_hydrolase_fold"/>
</dbReference>
<sequence>MHRLEELRAFDSPLYEAEDDVLTAFFTVRTAPTPDCFLASAANMKTETAREIYVGMQGASEFTIGGVMRDLNLTGSLPQISNPVLLVSGRFDTMRPPTVDAMYKSLPRAWRAEMPRSGHCTMTDDPRLTNDIVGEFLDRVEGDGLSGFQMQIDQAIADSLGQPSSMAAAAATGASPPVRSLQLPLVPHGLLLLAAGVAVGAFAGPWLAPRYYARTPWAESARADLTAHLSK</sequence>
<organism evidence="2">
    <name type="scientific">Alexandrium catenella</name>
    <name type="common">Red tide dinoflagellate</name>
    <name type="synonym">Gonyaulax catenella</name>
    <dbReference type="NCBI Taxonomy" id="2925"/>
    <lineage>
        <taxon>Eukaryota</taxon>
        <taxon>Sar</taxon>
        <taxon>Alveolata</taxon>
        <taxon>Dinophyceae</taxon>
        <taxon>Gonyaulacales</taxon>
        <taxon>Pyrocystaceae</taxon>
        <taxon>Alexandrium</taxon>
    </lineage>
</organism>
<evidence type="ECO:0008006" key="3">
    <source>
        <dbReference type="Google" id="ProtNLM"/>
    </source>
</evidence>
<evidence type="ECO:0000313" key="2">
    <source>
        <dbReference type="EMBL" id="CAD9098187.1"/>
    </source>
</evidence>
<dbReference type="Gene3D" id="3.40.50.1820">
    <property type="entry name" value="alpha/beta hydrolase"/>
    <property type="match status" value="1"/>
</dbReference>
<name>A0A7S1L9J1_ALECA</name>
<protein>
    <recommendedName>
        <fullName evidence="3">Peptidase S33 tripeptidyl aminopeptidase-like C-terminal domain-containing protein</fullName>
    </recommendedName>
</protein>
<feature type="transmembrane region" description="Helical" evidence="1">
    <location>
        <begin position="189"/>
        <end position="208"/>
    </location>
</feature>
<keyword evidence="1" id="KW-1133">Transmembrane helix</keyword>
<proteinExistence type="predicted"/>
<reference evidence="2" key="1">
    <citation type="submission" date="2021-01" db="EMBL/GenBank/DDBJ databases">
        <authorList>
            <person name="Corre E."/>
            <person name="Pelletier E."/>
            <person name="Niang G."/>
            <person name="Scheremetjew M."/>
            <person name="Finn R."/>
            <person name="Kale V."/>
            <person name="Holt S."/>
            <person name="Cochrane G."/>
            <person name="Meng A."/>
            <person name="Brown T."/>
            <person name="Cohen L."/>
        </authorList>
    </citation>
    <scope>NUCLEOTIDE SEQUENCE</scope>
    <source>
        <strain evidence="2">OF101</strain>
    </source>
</reference>
<dbReference type="EMBL" id="HBGE01010298">
    <property type="protein sequence ID" value="CAD9098187.1"/>
    <property type="molecule type" value="Transcribed_RNA"/>
</dbReference>
<gene>
    <name evidence="2" type="ORF">ACAT0790_LOCUS6038</name>
</gene>
<keyword evidence="1" id="KW-0812">Transmembrane</keyword>
<accession>A0A7S1L9J1</accession>
<keyword evidence="1" id="KW-0472">Membrane</keyword>
<evidence type="ECO:0000256" key="1">
    <source>
        <dbReference type="SAM" id="Phobius"/>
    </source>
</evidence>
<dbReference type="AlphaFoldDB" id="A0A7S1L9J1"/>
<dbReference type="SUPFAM" id="SSF53474">
    <property type="entry name" value="alpha/beta-Hydrolases"/>
    <property type="match status" value="1"/>
</dbReference>